<evidence type="ECO:0000256" key="1">
    <source>
        <dbReference type="SAM" id="MobiDB-lite"/>
    </source>
</evidence>
<organism evidence="2 3">
    <name type="scientific">Scleroderma citrinum Foug A</name>
    <dbReference type="NCBI Taxonomy" id="1036808"/>
    <lineage>
        <taxon>Eukaryota</taxon>
        <taxon>Fungi</taxon>
        <taxon>Dikarya</taxon>
        <taxon>Basidiomycota</taxon>
        <taxon>Agaricomycotina</taxon>
        <taxon>Agaricomycetes</taxon>
        <taxon>Agaricomycetidae</taxon>
        <taxon>Boletales</taxon>
        <taxon>Sclerodermatineae</taxon>
        <taxon>Sclerodermataceae</taxon>
        <taxon>Scleroderma</taxon>
    </lineage>
</organism>
<dbReference type="OrthoDB" id="2656691at2759"/>
<gene>
    <name evidence="2" type="ORF">SCLCIDRAFT_377200</name>
</gene>
<feature type="region of interest" description="Disordered" evidence="1">
    <location>
        <begin position="98"/>
        <end position="135"/>
    </location>
</feature>
<dbReference type="AlphaFoldDB" id="A0A0C2ZPD2"/>
<dbReference type="Proteomes" id="UP000053989">
    <property type="component" value="Unassembled WGS sequence"/>
</dbReference>
<feature type="region of interest" description="Disordered" evidence="1">
    <location>
        <begin position="35"/>
        <end position="63"/>
    </location>
</feature>
<dbReference type="HOGENOM" id="CLU_1278298_0_0_1"/>
<dbReference type="InParanoid" id="A0A0C2ZPD2"/>
<reference evidence="3" key="2">
    <citation type="submission" date="2015-01" db="EMBL/GenBank/DDBJ databases">
        <title>Evolutionary Origins and Diversification of the Mycorrhizal Mutualists.</title>
        <authorList>
            <consortium name="DOE Joint Genome Institute"/>
            <consortium name="Mycorrhizal Genomics Consortium"/>
            <person name="Kohler A."/>
            <person name="Kuo A."/>
            <person name="Nagy L.G."/>
            <person name="Floudas D."/>
            <person name="Copeland A."/>
            <person name="Barry K.W."/>
            <person name="Cichocki N."/>
            <person name="Veneault-Fourrey C."/>
            <person name="LaButti K."/>
            <person name="Lindquist E.A."/>
            <person name="Lipzen A."/>
            <person name="Lundell T."/>
            <person name="Morin E."/>
            <person name="Murat C."/>
            <person name="Riley R."/>
            <person name="Ohm R."/>
            <person name="Sun H."/>
            <person name="Tunlid A."/>
            <person name="Henrissat B."/>
            <person name="Grigoriev I.V."/>
            <person name="Hibbett D.S."/>
            <person name="Martin F."/>
        </authorList>
    </citation>
    <scope>NUCLEOTIDE SEQUENCE [LARGE SCALE GENOMIC DNA]</scope>
    <source>
        <strain evidence="3">Foug A</strain>
    </source>
</reference>
<keyword evidence="3" id="KW-1185">Reference proteome</keyword>
<proteinExistence type="predicted"/>
<feature type="compositionally biased region" description="Polar residues" evidence="1">
    <location>
        <begin position="107"/>
        <end position="116"/>
    </location>
</feature>
<accession>A0A0C2ZPD2</accession>
<name>A0A0C2ZPD2_9AGAM</name>
<evidence type="ECO:0000313" key="2">
    <source>
        <dbReference type="EMBL" id="KIM54467.1"/>
    </source>
</evidence>
<sequence>MASTSLFSGIEVLYQVPPLPAFPCALHNPTSLLSNPETMEDVPPSFGHRAHPSSPLGGPSVMPWTARDPAVHLPIPMETYNPPSTVCPTSCPIGPGGSQMLWGVKSPSDQNNQRASPANACPLADETPPDDKPYTPYNRVQQRCGWRSQDGTPCGTVITYSCQGHFALAHGITQLSGQTHLLCRWCHPAHQIKREHLLRHIREVHLGFPRWKRERA</sequence>
<dbReference type="EMBL" id="KN822154">
    <property type="protein sequence ID" value="KIM54467.1"/>
    <property type="molecule type" value="Genomic_DNA"/>
</dbReference>
<reference evidence="2 3" key="1">
    <citation type="submission" date="2014-04" db="EMBL/GenBank/DDBJ databases">
        <authorList>
            <consortium name="DOE Joint Genome Institute"/>
            <person name="Kuo A."/>
            <person name="Kohler A."/>
            <person name="Nagy L.G."/>
            <person name="Floudas D."/>
            <person name="Copeland A."/>
            <person name="Barry K.W."/>
            <person name="Cichocki N."/>
            <person name="Veneault-Fourrey C."/>
            <person name="LaButti K."/>
            <person name="Lindquist E.A."/>
            <person name="Lipzen A."/>
            <person name="Lundell T."/>
            <person name="Morin E."/>
            <person name="Murat C."/>
            <person name="Sun H."/>
            <person name="Tunlid A."/>
            <person name="Henrissat B."/>
            <person name="Grigoriev I.V."/>
            <person name="Hibbett D.S."/>
            <person name="Martin F."/>
            <person name="Nordberg H.P."/>
            <person name="Cantor M.N."/>
            <person name="Hua S.X."/>
        </authorList>
    </citation>
    <scope>NUCLEOTIDE SEQUENCE [LARGE SCALE GENOMIC DNA]</scope>
    <source>
        <strain evidence="2 3">Foug A</strain>
    </source>
</reference>
<protein>
    <submittedName>
        <fullName evidence="2">Uncharacterized protein</fullName>
    </submittedName>
</protein>
<evidence type="ECO:0000313" key="3">
    <source>
        <dbReference type="Proteomes" id="UP000053989"/>
    </source>
</evidence>